<name>A0A1G2GVT8_9BACT</name>
<evidence type="ECO:0008006" key="3">
    <source>
        <dbReference type="Google" id="ProtNLM"/>
    </source>
</evidence>
<evidence type="ECO:0000313" key="1">
    <source>
        <dbReference type="EMBL" id="OGZ54293.1"/>
    </source>
</evidence>
<accession>A0A1G2GVT8</accession>
<protein>
    <recommendedName>
        <fullName evidence="3">F-type ATPase subunit delta</fullName>
    </recommendedName>
</protein>
<reference evidence="1 2" key="1">
    <citation type="journal article" date="2016" name="Nat. Commun.">
        <title>Thousands of microbial genomes shed light on interconnected biogeochemical processes in an aquifer system.</title>
        <authorList>
            <person name="Anantharaman K."/>
            <person name="Brown C.T."/>
            <person name="Hug L.A."/>
            <person name="Sharon I."/>
            <person name="Castelle C.J."/>
            <person name="Probst A.J."/>
            <person name="Thomas B.C."/>
            <person name="Singh A."/>
            <person name="Wilkins M.J."/>
            <person name="Karaoz U."/>
            <person name="Brodie E.L."/>
            <person name="Williams K.H."/>
            <person name="Hubbard S.S."/>
            <person name="Banfield J.F."/>
        </authorList>
    </citation>
    <scope>NUCLEOTIDE SEQUENCE [LARGE SCALE GENOMIC DNA]</scope>
</reference>
<dbReference type="Proteomes" id="UP000178186">
    <property type="component" value="Unassembled WGS sequence"/>
</dbReference>
<organism evidence="1 2">
    <name type="scientific">Candidatus Ryanbacteria bacterium RIFCSPLOWO2_02_FULL_45_11c</name>
    <dbReference type="NCBI Taxonomy" id="1802128"/>
    <lineage>
        <taxon>Bacteria</taxon>
        <taxon>Candidatus Ryaniibacteriota</taxon>
    </lineage>
</organism>
<dbReference type="AlphaFoldDB" id="A0A1G2GVT8"/>
<dbReference type="STRING" id="1802128.A3H64_02235"/>
<sequence length="164" mass="18455">MNYEPIYTNLRTTAERGMVFAAIEVLIDALYKKGGDINSLIETEMPNAVVRPLKQALTQLPDTSPKAMHAYLEGLRKQLAMLRTLSLEIAFDPTEETIAVLTGWIREYLGNDIIMDLSIDRGLFGGARVSYEGRYKEINLAMLIENTIQQQNESIHAILEHTSV</sequence>
<proteinExistence type="predicted"/>
<evidence type="ECO:0000313" key="2">
    <source>
        <dbReference type="Proteomes" id="UP000178186"/>
    </source>
</evidence>
<gene>
    <name evidence="1" type="ORF">A3H64_02235</name>
</gene>
<comment type="caution">
    <text evidence="1">The sequence shown here is derived from an EMBL/GenBank/DDBJ whole genome shotgun (WGS) entry which is preliminary data.</text>
</comment>
<dbReference type="EMBL" id="MHNY01000047">
    <property type="protein sequence ID" value="OGZ54293.1"/>
    <property type="molecule type" value="Genomic_DNA"/>
</dbReference>